<proteinExistence type="predicted"/>
<dbReference type="EC" id="6.2.1.1" evidence="1"/>
<dbReference type="AlphaFoldDB" id="A0A8S1GTF0"/>
<evidence type="ECO:0000313" key="4">
    <source>
        <dbReference type="Proteomes" id="UP000835052"/>
    </source>
</evidence>
<evidence type="ECO:0000313" key="3">
    <source>
        <dbReference type="EMBL" id="CAD6185903.1"/>
    </source>
</evidence>
<dbReference type="PANTHER" id="PTHR24095">
    <property type="entry name" value="ACETYL-COENZYME A SYNTHETASE"/>
    <property type="match status" value="1"/>
</dbReference>
<dbReference type="SUPFAM" id="SSF56801">
    <property type="entry name" value="Acetyl-CoA synthetase-like"/>
    <property type="match status" value="1"/>
</dbReference>
<dbReference type="EMBL" id="CAJGYM010000003">
    <property type="protein sequence ID" value="CAD6185903.1"/>
    <property type="molecule type" value="Genomic_DNA"/>
</dbReference>
<name>A0A8S1GTF0_9PELO</name>
<protein>
    <recommendedName>
        <fullName evidence="1">acetate--CoA ligase</fullName>
        <ecNumber evidence="1">6.2.1.1</ecNumber>
    </recommendedName>
</protein>
<keyword evidence="4" id="KW-1185">Reference proteome</keyword>
<dbReference type="GO" id="GO:0003987">
    <property type="term" value="F:acetate-CoA ligase activity"/>
    <property type="evidence" value="ECO:0007669"/>
    <property type="project" value="UniProtKB-EC"/>
</dbReference>
<dbReference type="PANTHER" id="PTHR24095:SF244">
    <property type="entry name" value="ACETYL-COENZYME A SYNTHETASE"/>
    <property type="match status" value="1"/>
</dbReference>
<sequence>MSPKKNQNLGYACCDRYAEKDGRAIIWEGNYWDDDDVHDCGEIDWETMNIVVKKISALLLKYCEPKDRIAVLFPRLVQLPMTIVAAIRVGVVPIIVDPLTSPENLAQLIQELAPKAIITVDGFFQAQKLHKVMENVNSALKLCQNPCQKVIVLRHVAPNDGVPPPSVNLNLDETRDVEWSAEFLKIDDDVKTDEYKFKGSDVVAILPKLGEEKHFEVFYSDLRHELEITQRILEIDDEDDDEITDNILVLDNPTTLESLTNMMTPWFGGRTLILYEGPLDYPDPSRLSQIVLKHQATSLAAAEIPEERLDPEYLSLFNVENLRRIFGSSASHFQQAYPNVHVLRK</sequence>
<organism evidence="3 4">
    <name type="scientific">Caenorhabditis auriculariae</name>
    <dbReference type="NCBI Taxonomy" id="2777116"/>
    <lineage>
        <taxon>Eukaryota</taxon>
        <taxon>Metazoa</taxon>
        <taxon>Ecdysozoa</taxon>
        <taxon>Nematoda</taxon>
        <taxon>Chromadorea</taxon>
        <taxon>Rhabditida</taxon>
        <taxon>Rhabditina</taxon>
        <taxon>Rhabditomorpha</taxon>
        <taxon>Rhabditoidea</taxon>
        <taxon>Rhabditidae</taxon>
        <taxon>Peloderinae</taxon>
        <taxon>Caenorhabditis</taxon>
    </lineage>
</organism>
<accession>A0A8S1GTF0</accession>
<dbReference type="OrthoDB" id="5830402at2759"/>
<feature type="domain" description="AMP-dependent synthetase/ligase" evidence="2">
    <location>
        <begin position="43"/>
        <end position="153"/>
    </location>
</feature>
<dbReference type="Pfam" id="PF00501">
    <property type="entry name" value="AMP-binding"/>
    <property type="match status" value="1"/>
</dbReference>
<gene>
    <name evidence="3" type="ORF">CAUJ_LOCUS1822</name>
</gene>
<evidence type="ECO:0000256" key="1">
    <source>
        <dbReference type="ARBA" id="ARBA00013275"/>
    </source>
</evidence>
<dbReference type="InterPro" id="IPR000873">
    <property type="entry name" value="AMP-dep_synth/lig_dom"/>
</dbReference>
<evidence type="ECO:0000259" key="2">
    <source>
        <dbReference type="Pfam" id="PF00501"/>
    </source>
</evidence>
<dbReference type="InterPro" id="IPR042099">
    <property type="entry name" value="ANL_N_sf"/>
</dbReference>
<comment type="caution">
    <text evidence="3">The sequence shown here is derived from an EMBL/GenBank/DDBJ whole genome shotgun (WGS) entry which is preliminary data.</text>
</comment>
<reference evidence="3" key="1">
    <citation type="submission" date="2020-10" db="EMBL/GenBank/DDBJ databases">
        <authorList>
            <person name="Kikuchi T."/>
        </authorList>
    </citation>
    <scope>NUCLEOTIDE SEQUENCE</scope>
    <source>
        <strain evidence="3">NKZ352</strain>
    </source>
</reference>
<dbReference type="Gene3D" id="3.40.50.12780">
    <property type="entry name" value="N-terminal domain of ligase-like"/>
    <property type="match status" value="1"/>
</dbReference>
<dbReference type="Proteomes" id="UP000835052">
    <property type="component" value="Unassembled WGS sequence"/>
</dbReference>
<dbReference type="GO" id="GO:0006085">
    <property type="term" value="P:acetyl-CoA biosynthetic process"/>
    <property type="evidence" value="ECO:0007669"/>
    <property type="project" value="TreeGrafter"/>
</dbReference>